<evidence type="ECO:0000313" key="4">
    <source>
        <dbReference type="Proteomes" id="UP000196803"/>
    </source>
</evidence>
<evidence type="ECO:0000256" key="2">
    <source>
        <dbReference type="RuleBase" id="RU362080"/>
    </source>
</evidence>
<dbReference type="GeneID" id="31773604"/>
<name>A0ABY1S6I0_CALBS</name>
<dbReference type="RefSeq" id="WP_015908584.1">
    <property type="nucleotide sequence ID" value="NZ_FUZJ01000001.1"/>
</dbReference>
<comment type="caution">
    <text evidence="3">The sequence shown here is derived from an EMBL/GenBank/DDBJ whole genome shotgun (WGS) entry which is preliminary data.</text>
</comment>
<dbReference type="InterPro" id="IPR006442">
    <property type="entry name" value="Antitoxin_Phd/YefM"/>
</dbReference>
<accession>A0ABY1S6I0</accession>
<evidence type="ECO:0000256" key="1">
    <source>
        <dbReference type="ARBA" id="ARBA00009981"/>
    </source>
</evidence>
<dbReference type="NCBIfam" id="TIGR01552">
    <property type="entry name" value="phd_fam"/>
    <property type="match status" value="1"/>
</dbReference>
<comment type="function">
    <text evidence="2">Antitoxin component of a type II toxin-antitoxin (TA) system.</text>
</comment>
<protein>
    <recommendedName>
        <fullName evidence="2">Antitoxin</fullName>
    </recommendedName>
</protein>
<comment type="similarity">
    <text evidence="1 2">Belongs to the phD/YefM antitoxin family.</text>
</comment>
<evidence type="ECO:0000313" key="3">
    <source>
        <dbReference type="EMBL" id="SMR92054.1"/>
    </source>
</evidence>
<dbReference type="Pfam" id="PF02604">
    <property type="entry name" value="PhdYeFM_antitox"/>
    <property type="match status" value="1"/>
</dbReference>
<gene>
    <name evidence="3" type="ORF">SAMN05216240_0796</name>
</gene>
<dbReference type="EMBL" id="FXXC01000001">
    <property type="protein sequence ID" value="SMR92054.1"/>
    <property type="molecule type" value="Genomic_DNA"/>
</dbReference>
<dbReference type="Proteomes" id="UP000196803">
    <property type="component" value="Unassembled WGS sequence"/>
</dbReference>
<keyword evidence="4" id="KW-1185">Reference proteome</keyword>
<dbReference type="InterPro" id="IPR036165">
    <property type="entry name" value="YefM-like_sf"/>
</dbReference>
<reference evidence="3 4" key="1">
    <citation type="submission" date="2017-05" db="EMBL/GenBank/DDBJ databases">
        <authorList>
            <person name="Varghese N."/>
            <person name="Submissions S."/>
        </authorList>
    </citation>
    <scope>NUCLEOTIDE SEQUENCE [LARGE SCALE GENOMIC DNA]</scope>
    <source>
        <strain evidence="3 4">MACB1020</strain>
    </source>
</reference>
<sequence>MSEVKLSTQQMKFYNLKELVSHMISISELSRGRASKIIDEVAKKKKNFLVIKNNKPQAVIIPIDLYDQLIQAHEDYKLLLLALKRTENLKQEDCSTFEQVVEEAGFTLEEIDKLAESVEIE</sequence>
<proteinExistence type="inferred from homology"/>
<dbReference type="SUPFAM" id="SSF143120">
    <property type="entry name" value="YefM-like"/>
    <property type="match status" value="1"/>
</dbReference>
<organism evidence="3 4">
    <name type="scientific">Caldicellulosiruptor bescii</name>
    <name type="common">Anaerocellum thermophilum</name>
    <dbReference type="NCBI Taxonomy" id="31899"/>
    <lineage>
        <taxon>Bacteria</taxon>
        <taxon>Bacillati</taxon>
        <taxon>Bacillota</taxon>
        <taxon>Bacillota incertae sedis</taxon>
        <taxon>Caldicellulosiruptorales</taxon>
        <taxon>Caldicellulosiruptoraceae</taxon>
        <taxon>Caldicellulosiruptor</taxon>
    </lineage>
</organism>